<keyword evidence="13" id="KW-1185">Reference proteome</keyword>
<dbReference type="InterPro" id="IPR000276">
    <property type="entry name" value="GPCR_Rhodpsn"/>
</dbReference>
<dbReference type="GO" id="GO:0005886">
    <property type="term" value="C:plasma membrane"/>
    <property type="evidence" value="ECO:0007669"/>
    <property type="project" value="UniProtKB-SubCell"/>
</dbReference>
<comment type="similarity">
    <text evidence="9">Belongs to the G-protein coupled receptor 1 family.</text>
</comment>
<feature type="transmembrane region" description="Helical" evidence="10">
    <location>
        <begin position="229"/>
        <end position="250"/>
    </location>
</feature>
<dbReference type="Pfam" id="PF00001">
    <property type="entry name" value="7tm_1"/>
    <property type="match status" value="1"/>
</dbReference>
<feature type="transmembrane region" description="Helical" evidence="10">
    <location>
        <begin position="142"/>
        <end position="163"/>
    </location>
</feature>
<dbReference type="Gene3D" id="1.20.1070.10">
    <property type="entry name" value="Rhodopsin 7-helix transmembrane proteins"/>
    <property type="match status" value="1"/>
</dbReference>
<evidence type="ECO:0000259" key="11">
    <source>
        <dbReference type="PROSITE" id="PS50262"/>
    </source>
</evidence>
<accession>A0A9W9YK15</accession>
<evidence type="ECO:0000256" key="2">
    <source>
        <dbReference type="ARBA" id="ARBA00022475"/>
    </source>
</evidence>
<feature type="transmembrane region" description="Helical" evidence="10">
    <location>
        <begin position="28"/>
        <end position="49"/>
    </location>
</feature>
<name>A0A9W9YK15_9CNID</name>
<dbReference type="Proteomes" id="UP001163046">
    <property type="component" value="Unassembled WGS sequence"/>
</dbReference>
<evidence type="ECO:0000256" key="7">
    <source>
        <dbReference type="ARBA" id="ARBA00023170"/>
    </source>
</evidence>
<comment type="caution">
    <text evidence="12">The sequence shown here is derived from an EMBL/GenBank/DDBJ whole genome shotgun (WGS) entry which is preliminary data.</text>
</comment>
<dbReference type="GO" id="GO:0045202">
    <property type="term" value="C:synapse"/>
    <property type="evidence" value="ECO:0007669"/>
    <property type="project" value="GOC"/>
</dbReference>
<feature type="transmembrane region" description="Helical" evidence="10">
    <location>
        <begin position="61"/>
        <end position="81"/>
    </location>
</feature>
<keyword evidence="6 10" id="KW-0472">Membrane</keyword>
<keyword evidence="7 9" id="KW-0675">Receptor</keyword>
<reference evidence="12" key="1">
    <citation type="submission" date="2023-01" db="EMBL/GenBank/DDBJ databases">
        <title>Genome assembly of the deep-sea coral Lophelia pertusa.</title>
        <authorList>
            <person name="Herrera S."/>
            <person name="Cordes E."/>
        </authorList>
    </citation>
    <scope>NUCLEOTIDE SEQUENCE</scope>
    <source>
        <strain evidence="12">USNM1676648</strain>
        <tissue evidence="12">Polyp</tissue>
    </source>
</reference>
<dbReference type="OrthoDB" id="5985406at2759"/>
<evidence type="ECO:0000256" key="3">
    <source>
        <dbReference type="ARBA" id="ARBA00022692"/>
    </source>
</evidence>
<dbReference type="InterPro" id="IPR017452">
    <property type="entry name" value="GPCR_Rhodpsn_7TM"/>
</dbReference>
<evidence type="ECO:0000256" key="6">
    <source>
        <dbReference type="ARBA" id="ARBA00023136"/>
    </source>
</evidence>
<keyword evidence="5 9" id="KW-0297">G-protein coupled receptor</keyword>
<dbReference type="PROSITE" id="PS50262">
    <property type="entry name" value="G_PROTEIN_RECEP_F1_2"/>
    <property type="match status" value="1"/>
</dbReference>
<dbReference type="SUPFAM" id="SSF81321">
    <property type="entry name" value="Family A G protein-coupled receptor-like"/>
    <property type="match status" value="1"/>
</dbReference>
<dbReference type="PRINTS" id="PR00237">
    <property type="entry name" value="GPCRRHODOPSN"/>
</dbReference>
<dbReference type="GO" id="GO:0030425">
    <property type="term" value="C:dendrite"/>
    <property type="evidence" value="ECO:0007669"/>
    <property type="project" value="TreeGrafter"/>
</dbReference>
<dbReference type="GO" id="GO:0007187">
    <property type="term" value="P:G protein-coupled receptor signaling pathway, coupled to cyclic nucleotide second messenger"/>
    <property type="evidence" value="ECO:0007669"/>
    <property type="project" value="TreeGrafter"/>
</dbReference>
<evidence type="ECO:0000256" key="10">
    <source>
        <dbReference type="SAM" id="Phobius"/>
    </source>
</evidence>
<organism evidence="12 13">
    <name type="scientific">Desmophyllum pertusum</name>
    <dbReference type="NCBI Taxonomy" id="174260"/>
    <lineage>
        <taxon>Eukaryota</taxon>
        <taxon>Metazoa</taxon>
        <taxon>Cnidaria</taxon>
        <taxon>Anthozoa</taxon>
        <taxon>Hexacorallia</taxon>
        <taxon>Scleractinia</taxon>
        <taxon>Caryophylliina</taxon>
        <taxon>Caryophylliidae</taxon>
        <taxon>Desmophyllum</taxon>
    </lineage>
</organism>
<evidence type="ECO:0000256" key="9">
    <source>
        <dbReference type="RuleBase" id="RU000688"/>
    </source>
</evidence>
<feature type="transmembrane region" description="Helical" evidence="10">
    <location>
        <begin position="175"/>
        <end position="202"/>
    </location>
</feature>
<dbReference type="AlphaFoldDB" id="A0A9W9YK15"/>
<comment type="subcellular location">
    <subcellularLocation>
        <location evidence="1">Cell membrane</location>
        <topology evidence="1">Multi-pass membrane protein</topology>
    </subcellularLocation>
</comment>
<dbReference type="GO" id="GO:0004993">
    <property type="term" value="F:G protein-coupled serotonin receptor activity"/>
    <property type="evidence" value="ECO:0007669"/>
    <property type="project" value="TreeGrafter"/>
</dbReference>
<sequence length="353" mass="40116">MNSAETNTTLPNGNELFDEKPRPLEISIATYMIIVLGFGANSFICFAFAHYRRIRSVNNYFVFNLAVSDLLLIVSLCLFEARPAMEKTLSDGDKDKLDLALVMFETFCGSASIANLTVISYDRYYSVTKPLHYAANITRRKAVIFIVCIWVYATVVGLLQMLFLLPNDHFFLYGYIPFLGVFNSLLPLTIALYCYITIFIIASRHLRNNPHRSQDPNAPANILTKNLKITFHILVLVAPLLLCWSTYYIITVVEAYCLNCITLDTVFQEWVISYMSHILASIDPIIYIFLTKDFRKIIFGCFKPTRNRGPFSVSETFHLSTTKSTNSQASPATGSERRIIDGDLISATSYRHY</sequence>
<keyword evidence="2" id="KW-1003">Cell membrane</keyword>
<gene>
    <name evidence="12" type="ORF">OS493_029446</name>
</gene>
<evidence type="ECO:0000256" key="1">
    <source>
        <dbReference type="ARBA" id="ARBA00004651"/>
    </source>
</evidence>
<dbReference type="GO" id="GO:0007268">
    <property type="term" value="P:chemical synaptic transmission"/>
    <property type="evidence" value="ECO:0007669"/>
    <property type="project" value="TreeGrafter"/>
</dbReference>
<evidence type="ECO:0000313" key="13">
    <source>
        <dbReference type="Proteomes" id="UP001163046"/>
    </source>
</evidence>
<dbReference type="EMBL" id="MU827331">
    <property type="protein sequence ID" value="KAJ7354889.1"/>
    <property type="molecule type" value="Genomic_DNA"/>
</dbReference>
<evidence type="ECO:0000256" key="4">
    <source>
        <dbReference type="ARBA" id="ARBA00022989"/>
    </source>
</evidence>
<feature type="domain" description="G-protein coupled receptors family 1 profile" evidence="11">
    <location>
        <begin position="40"/>
        <end position="287"/>
    </location>
</feature>
<evidence type="ECO:0000313" key="12">
    <source>
        <dbReference type="EMBL" id="KAJ7354889.1"/>
    </source>
</evidence>
<feature type="transmembrane region" description="Helical" evidence="10">
    <location>
        <begin position="270"/>
        <end position="290"/>
    </location>
</feature>
<proteinExistence type="inferred from homology"/>
<dbReference type="GO" id="GO:0030594">
    <property type="term" value="F:neurotransmitter receptor activity"/>
    <property type="evidence" value="ECO:0007669"/>
    <property type="project" value="TreeGrafter"/>
</dbReference>
<evidence type="ECO:0000256" key="5">
    <source>
        <dbReference type="ARBA" id="ARBA00023040"/>
    </source>
</evidence>
<keyword evidence="8 9" id="KW-0807">Transducer</keyword>
<protein>
    <recommendedName>
        <fullName evidence="11">G-protein coupled receptors family 1 profile domain-containing protein</fullName>
    </recommendedName>
</protein>
<dbReference type="PROSITE" id="PS00237">
    <property type="entry name" value="G_PROTEIN_RECEP_F1_1"/>
    <property type="match status" value="1"/>
</dbReference>
<keyword evidence="4 10" id="KW-1133">Transmembrane helix</keyword>
<feature type="transmembrane region" description="Helical" evidence="10">
    <location>
        <begin position="101"/>
        <end position="121"/>
    </location>
</feature>
<dbReference type="PANTHER" id="PTHR24247">
    <property type="entry name" value="5-HYDROXYTRYPTAMINE RECEPTOR"/>
    <property type="match status" value="1"/>
</dbReference>
<dbReference type="PANTHER" id="PTHR24247:SF202">
    <property type="entry name" value="5-HYDROXYTRYPTAMINE RECEPTOR 1"/>
    <property type="match status" value="1"/>
</dbReference>
<keyword evidence="3 9" id="KW-0812">Transmembrane</keyword>
<evidence type="ECO:0000256" key="8">
    <source>
        <dbReference type="ARBA" id="ARBA00023224"/>
    </source>
</evidence>